<sequence length="763" mass="84686">MVQGRIEKLRFIAEEMQIAFHLATNLTDPFFARTIARHILVRAENLIAHARGLRRPLRDAGFDTNAFHTAKEAYATEFEEYFKVARHKIGAHVQDFDFGKRIELWNDIEIVKLSYFVDGAREIYEGLAALTVPGYVPYAVPAELSDPKIVEILHQIQRSLDARTWVEMGTDSLAMARGNTSAVLNTTPVHARAGQLALIRRWIALQLELRGKLAAYPAIARLFKERIVTDIVSFCDCLVTRPVAADALQAMDGLNKLVQAENQSSAAIDDFVAASHFETDLAATRRVRDKIGAHLEIDEAETLPMLLADLNAFDLDKALAFYDRVAAAFNKQCFAVLFLRMYAADGARLYGVTMGHSAVKPFAGVAEPPPAAPPALPLINDEQEYAKNLRRWLDGDENQKGTARDFFWKAFMGSDSIEDIKETEHFGSGTRYHSHQFRKAHQFLLDALSDGLSDFDFKGVLDLVMSCRGGAPYPLSEVLVRCAPHAPVFRQYLICHVLGEIGSEPHESVSDFFDAQAHSPTWAVRLEAVMARYKSFIKNEGVFRTNHKGQTKVEHDALVASMTQAMSPDERLICLLGFASVHTGPLAGVFTTPFNSNYTALQAELEMLILPLLNDDDANSKVAMLKQLIQTHDYVGVSVHIAINLNSGENHPLYAALVDACCRGTIIAASNNQASRHLAISYVMKKDHRFAFEIAGPLADRNPDWIDAQILVAQILGEIVGAEADARKRVSSIRSAYKLSPMQEAALAAVETEVQNRVTRQEE</sequence>
<reference evidence="1 2" key="1">
    <citation type="submission" date="2024-06" db="EMBL/GenBank/DDBJ databases">
        <title>Genomic Encyclopedia of Type Strains, Phase IV (KMG-IV): sequencing the most valuable type-strain genomes for metagenomic binning, comparative biology and taxonomic classification.</title>
        <authorList>
            <person name="Goeker M."/>
        </authorList>
    </citation>
    <scope>NUCLEOTIDE SEQUENCE [LARGE SCALE GENOMIC DNA]</scope>
    <source>
        <strain evidence="1 2">DSM 29780</strain>
    </source>
</reference>
<accession>A0ABV2IYF0</accession>
<name>A0ABV2IYF0_9HYPH</name>
<dbReference type="Proteomes" id="UP001549047">
    <property type="component" value="Unassembled WGS sequence"/>
</dbReference>
<keyword evidence="2" id="KW-1185">Reference proteome</keyword>
<organism evidence="1 2">
    <name type="scientific">Rhizobium aquaticum</name>
    <dbReference type="NCBI Taxonomy" id="1549636"/>
    <lineage>
        <taxon>Bacteria</taxon>
        <taxon>Pseudomonadati</taxon>
        <taxon>Pseudomonadota</taxon>
        <taxon>Alphaproteobacteria</taxon>
        <taxon>Hyphomicrobiales</taxon>
        <taxon>Rhizobiaceae</taxon>
        <taxon>Rhizobium/Agrobacterium group</taxon>
        <taxon>Rhizobium</taxon>
    </lineage>
</organism>
<evidence type="ECO:0000313" key="1">
    <source>
        <dbReference type="EMBL" id="MET3613510.1"/>
    </source>
</evidence>
<protein>
    <submittedName>
        <fullName evidence="1">Uncharacterized protein</fullName>
    </submittedName>
</protein>
<proteinExistence type="predicted"/>
<dbReference type="EMBL" id="JBEPMB010000002">
    <property type="protein sequence ID" value="MET3613510.1"/>
    <property type="molecule type" value="Genomic_DNA"/>
</dbReference>
<comment type="caution">
    <text evidence="1">The sequence shown here is derived from an EMBL/GenBank/DDBJ whole genome shotgun (WGS) entry which is preliminary data.</text>
</comment>
<dbReference type="RefSeq" id="WP_354556043.1">
    <property type="nucleotide sequence ID" value="NZ_JBEPMB010000002.1"/>
</dbReference>
<evidence type="ECO:0000313" key="2">
    <source>
        <dbReference type="Proteomes" id="UP001549047"/>
    </source>
</evidence>
<gene>
    <name evidence="1" type="ORF">ABID16_001839</name>
</gene>